<keyword evidence="4 5" id="KW-0472">Membrane</keyword>
<dbReference type="GO" id="GO:0005886">
    <property type="term" value="C:plasma membrane"/>
    <property type="evidence" value="ECO:0007669"/>
    <property type="project" value="TreeGrafter"/>
</dbReference>
<name>A0AAD8KXZ2_TARER</name>
<dbReference type="Gene3D" id="2.60.40.1820">
    <property type="match status" value="1"/>
</dbReference>
<evidence type="ECO:0000256" key="4">
    <source>
        <dbReference type="ARBA" id="ARBA00023136"/>
    </source>
</evidence>
<keyword evidence="3 5" id="KW-1133">Transmembrane helix</keyword>
<protein>
    <recommendedName>
        <fullName evidence="6">Late embryogenesis abundant protein LEA-2 subgroup domain-containing protein</fullName>
    </recommendedName>
</protein>
<accession>A0AAD8KXZ2</accession>
<dbReference type="InterPro" id="IPR044839">
    <property type="entry name" value="NDR1-like"/>
</dbReference>
<evidence type="ECO:0000259" key="6">
    <source>
        <dbReference type="Pfam" id="PF03168"/>
    </source>
</evidence>
<dbReference type="AlphaFoldDB" id="A0AAD8KXZ2"/>
<dbReference type="Pfam" id="PF03168">
    <property type="entry name" value="LEA_2"/>
    <property type="match status" value="1"/>
</dbReference>
<organism evidence="7 8">
    <name type="scientific">Tagetes erecta</name>
    <name type="common">African marigold</name>
    <dbReference type="NCBI Taxonomy" id="13708"/>
    <lineage>
        <taxon>Eukaryota</taxon>
        <taxon>Viridiplantae</taxon>
        <taxon>Streptophyta</taxon>
        <taxon>Embryophyta</taxon>
        <taxon>Tracheophyta</taxon>
        <taxon>Spermatophyta</taxon>
        <taxon>Magnoliopsida</taxon>
        <taxon>eudicotyledons</taxon>
        <taxon>Gunneridae</taxon>
        <taxon>Pentapetalae</taxon>
        <taxon>asterids</taxon>
        <taxon>campanulids</taxon>
        <taxon>Asterales</taxon>
        <taxon>Asteraceae</taxon>
        <taxon>Asteroideae</taxon>
        <taxon>Heliantheae alliance</taxon>
        <taxon>Tageteae</taxon>
        <taxon>Tagetes</taxon>
    </lineage>
</organism>
<feature type="transmembrane region" description="Helical" evidence="5">
    <location>
        <begin position="21"/>
        <end position="44"/>
    </location>
</feature>
<dbReference type="Proteomes" id="UP001229421">
    <property type="component" value="Unassembled WGS sequence"/>
</dbReference>
<comment type="caution">
    <text evidence="7">The sequence shown here is derived from an EMBL/GenBank/DDBJ whole genome shotgun (WGS) entry which is preliminary data.</text>
</comment>
<dbReference type="GO" id="GO:0098542">
    <property type="term" value="P:defense response to other organism"/>
    <property type="evidence" value="ECO:0007669"/>
    <property type="project" value="InterPro"/>
</dbReference>
<evidence type="ECO:0000256" key="2">
    <source>
        <dbReference type="ARBA" id="ARBA00022692"/>
    </source>
</evidence>
<proteinExistence type="predicted"/>
<feature type="domain" description="Late embryogenesis abundant protein LEA-2 subgroup" evidence="6">
    <location>
        <begin position="77"/>
        <end position="178"/>
    </location>
</feature>
<reference evidence="7" key="1">
    <citation type="journal article" date="2023" name="bioRxiv">
        <title>Improved chromosome-level genome assembly for marigold (Tagetes erecta).</title>
        <authorList>
            <person name="Jiang F."/>
            <person name="Yuan L."/>
            <person name="Wang S."/>
            <person name="Wang H."/>
            <person name="Xu D."/>
            <person name="Wang A."/>
            <person name="Fan W."/>
        </authorList>
    </citation>
    <scope>NUCLEOTIDE SEQUENCE</scope>
    <source>
        <strain evidence="7">WSJ</strain>
        <tissue evidence="7">Leaf</tissue>
    </source>
</reference>
<comment type="subcellular location">
    <subcellularLocation>
        <location evidence="1">Membrane</location>
        <topology evidence="1">Single-pass membrane protein</topology>
    </subcellularLocation>
</comment>
<gene>
    <name evidence="7" type="ORF">QVD17_11344</name>
</gene>
<keyword evidence="8" id="KW-1185">Reference proteome</keyword>
<dbReference type="PANTHER" id="PTHR31234">
    <property type="entry name" value="LATE EMBRYOGENESIS ABUNDANT (LEA) HYDROXYPROLINE-RICH GLYCOPROTEIN FAMILY"/>
    <property type="match status" value="1"/>
</dbReference>
<evidence type="ECO:0000313" key="7">
    <source>
        <dbReference type="EMBL" id="KAK1429141.1"/>
    </source>
</evidence>
<dbReference type="PANTHER" id="PTHR31234:SF39">
    <property type="entry name" value="HARPIN-INDUCED PROTEIN 1 CONTAINING PROTEIN, EXPRESSED"/>
    <property type="match status" value="1"/>
</dbReference>
<dbReference type="InterPro" id="IPR004864">
    <property type="entry name" value="LEA_2"/>
</dbReference>
<evidence type="ECO:0000256" key="1">
    <source>
        <dbReference type="ARBA" id="ARBA00004167"/>
    </source>
</evidence>
<evidence type="ECO:0000313" key="8">
    <source>
        <dbReference type="Proteomes" id="UP001229421"/>
    </source>
</evidence>
<evidence type="ECO:0000256" key="5">
    <source>
        <dbReference type="SAM" id="Phobius"/>
    </source>
</evidence>
<keyword evidence="2 5" id="KW-0812">Transmembrane</keyword>
<dbReference type="EMBL" id="JAUHHV010000003">
    <property type="protein sequence ID" value="KAK1429141.1"/>
    <property type="molecule type" value="Genomic_DNA"/>
</dbReference>
<evidence type="ECO:0000256" key="3">
    <source>
        <dbReference type="ARBA" id="ARBA00022989"/>
    </source>
</evidence>
<sequence>MANAKPPTQAVARPQSKLIRVIAIVLLALIVIVGLAILIVWLTIKPKKLVYSIDDGSIHNYNLSNANHLNATYNFILRAYNPNKKVSIYYDKVDIVVMYDDDTISRGTIDPFYQPKRNATRFKLNLASHDVSLREEVARDLKVERTSGRVEMVVNLKARIRFKVGVWKSRHYHMKVSCAPIMVHFSTSSKGFQRTICDVDI</sequence>